<dbReference type="Pfam" id="PF01582">
    <property type="entry name" value="TIR"/>
    <property type="match status" value="1"/>
</dbReference>
<keyword evidence="4" id="KW-1185">Reference proteome</keyword>
<dbReference type="Gene3D" id="3.40.50.10140">
    <property type="entry name" value="Toll/interleukin-1 receptor homology (TIR) domain"/>
    <property type="match status" value="1"/>
</dbReference>
<organism evidence="3 4">
    <name type="scientific">Malus domestica</name>
    <name type="common">Apple</name>
    <name type="synonym">Pyrus malus</name>
    <dbReference type="NCBI Taxonomy" id="3750"/>
    <lineage>
        <taxon>Eukaryota</taxon>
        <taxon>Viridiplantae</taxon>
        <taxon>Streptophyta</taxon>
        <taxon>Embryophyta</taxon>
        <taxon>Tracheophyta</taxon>
        <taxon>Spermatophyta</taxon>
        <taxon>Magnoliopsida</taxon>
        <taxon>eudicotyledons</taxon>
        <taxon>Gunneridae</taxon>
        <taxon>Pentapetalae</taxon>
        <taxon>rosids</taxon>
        <taxon>fabids</taxon>
        <taxon>Rosales</taxon>
        <taxon>Rosaceae</taxon>
        <taxon>Amygdaloideae</taxon>
        <taxon>Maleae</taxon>
        <taxon>Malus</taxon>
    </lineage>
</organism>
<protein>
    <recommendedName>
        <fullName evidence="2">TIR domain-containing protein</fullName>
    </recommendedName>
</protein>
<comment type="caution">
    <text evidence="3">The sequence shown here is derived from an EMBL/GenBank/DDBJ whole genome shotgun (WGS) entry which is preliminary data.</text>
</comment>
<dbReference type="PANTHER" id="PTHR11017:SF527">
    <property type="entry name" value="TMV RESISTANCE PROTEIN N-LIKE"/>
    <property type="match status" value="1"/>
</dbReference>
<proteinExistence type="predicted"/>
<dbReference type="STRING" id="3750.A0A498JYS4"/>
<dbReference type="AlphaFoldDB" id="A0A498JYS4"/>
<dbReference type="InterPro" id="IPR027417">
    <property type="entry name" value="P-loop_NTPase"/>
</dbReference>
<dbReference type="Gramene" id="mRNA:MD05G0005800">
    <property type="protein sequence ID" value="mRNA:MD05G0005800"/>
    <property type="gene ID" value="MD05G0005800"/>
</dbReference>
<dbReference type="SUPFAM" id="SSF52200">
    <property type="entry name" value="Toll/Interleukin receptor TIR domain"/>
    <property type="match status" value="1"/>
</dbReference>
<dbReference type="SMR" id="A0A498JYS4"/>
<dbReference type="InterPro" id="IPR002182">
    <property type="entry name" value="NB-ARC"/>
</dbReference>
<evidence type="ECO:0000313" key="4">
    <source>
        <dbReference type="Proteomes" id="UP000290289"/>
    </source>
</evidence>
<dbReference type="PRINTS" id="PR00364">
    <property type="entry name" value="DISEASERSIST"/>
</dbReference>
<dbReference type="SUPFAM" id="SSF52540">
    <property type="entry name" value="P-loop containing nucleoside triphosphate hydrolases"/>
    <property type="match status" value="1"/>
</dbReference>
<evidence type="ECO:0000256" key="1">
    <source>
        <dbReference type="ARBA" id="ARBA00023027"/>
    </source>
</evidence>
<dbReference type="FunFam" id="3.40.50.10140:FF:000007">
    <property type="entry name" value="Disease resistance protein (TIR-NBS-LRR class)"/>
    <property type="match status" value="1"/>
</dbReference>
<gene>
    <name evidence="3" type="ORF">DVH24_030618</name>
</gene>
<sequence>MASGSNTTCQWKYDVFLSFRGVDTRTSFTAYMYEKLQDKNVKTFRDDPKLEKGTNINPELMKAIEESRFAIVVLSEKYATSTWCLSELAHIVKCKKEKGTSILPIFFHVNPSDVRHIRESFAEAFTDHEKTFGKESKNVRLWKDALGEVGKLAGWTLKEDRYETDLIKEIVQYVWERVNPTFKLQGDSTPKSGGIDNKLKKVYLRLNDEAKDVRFIGIQGIHETGNTTLARLVYDRISPNFQVSCFLEDVGEVAKTKSLLHLQQKFLSSILKENIMQVSSVYDVYEGKNMIKSCVLNKKVLLVLDDVDQSDQIFLLAGERDWFGLGSRIIITTRDPELLVTNRIRNVVEGLSKDEALQLSY</sequence>
<dbReference type="InterPro" id="IPR000157">
    <property type="entry name" value="TIR_dom"/>
</dbReference>
<reference evidence="3 4" key="1">
    <citation type="submission" date="2018-10" db="EMBL/GenBank/DDBJ databases">
        <title>A high-quality apple genome assembly.</title>
        <authorList>
            <person name="Hu J."/>
        </authorList>
    </citation>
    <scope>NUCLEOTIDE SEQUENCE [LARGE SCALE GENOMIC DNA]</scope>
    <source>
        <strain evidence="4">cv. HFTH1</strain>
        <tissue evidence="3">Young leaf</tissue>
    </source>
</reference>
<evidence type="ECO:0000259" key="2">
    <source>
        <dbReference type="PROSITE" id="PS50104"/>
    </source>
</evidence>
<dbReference type="SMART" id="SM00255">
    <property type="entry name" value="TIR"/>
    <property type="match status" value="1"/>
</dbReference>
<dbReference type="GO" id="GO:0043531">
    <property type="term" value="F:ADP binding"/>
    <property type="evidence" value="ECO:0007669"/>
    <property type="project" value="InterPro"/>
</dbReference>
<accession>A0A498JYS4</accession>
<dbReference type="InterPro" id="IPR044974">
    <property type="entry name" value="Disease_R_plants"/>
</dbReference>
<dbReference type="OrthoDB" id="1357022at2759"/>
<dbReference type="Gene3D" id="3.40.50.300">
    <property type="entry name" value="P-loop containing nucleotide triphosphate hydrolases"/>
    <property type="match status" value="1"/>
</dbReference>
<dbReference type="Pfam" id="PF00931">
    <property type="entry name" value="NB-ARC"/>
    <property type="match status" value="1"/>
</dbReference>
<dbReference type="PROSITE" id="PS50104">
    <property type="entry name" value="TIR"/>
    <property type="match status" value="1"/>
</dbReference>
<feature type="domain" description="TIR" evidence="2">
    <location>
        <begin position="11"/>
        <end position="178"/>
    </location>
</feature>
<keyword evidence="1" id="KW-0520">NAD</keyword>
<dbReference type="GO" id="GO:0006952">
    <property type="term" value="P:defense response"/>
    <property type="evidence" value="ECO:0007669"/>
    <property type="project" value="InterPro"/>
</dbReference>
<dbReference type="PANTHER" id="PTHR11017">
    <property type="entry name" value="LEUCINE-RICH REPEAT-CONTAINING PROTEIN"/>
    <property type="match status" value="1"/>
</dbReference>
<dbReference type="KEGG" id="mdm:103402158"/>
<name>A0A498JYS4_MALDO</name>
<dbReference type="InterPro" id="IPR035897">
    <property type="entry name" value="Toll_tir_struct_dom_sf"/>
</dbReference>
<evidence type="ECO:0000313" key="3">
    <source>
        <dbReference type="EMBL" id="RXI00128.1"/>
    </source>
</evidence>
<dbReference type="EMBL" id="RDQH01000331">
    <property type="protein sequence ID" value="RXI00128.1"/>
    <property type="molecule type" value="Genomic_DNA"/>
</dbReference>
<dbReference type="GO" id="GO:0007165">
    <property type="term" value="P:signal transduction"/>
    <property type="evidence" value="ECO:0007669"/>
    <property type="project" value="InterPro"/>
</dbReference>
<dbReference type="Proteomes" id="UP000290289">
    <property type="component" value="Chromosome 5"/>
</dbReference>